<protein>
    <submittedName>
        <fullName evidence="1">Uncharacterized protein</fullName>
    </submittedName>
</protein>
<name>A0AAN6MDT1_9PEZI</name>
<evidence type="ECO:0000313" key="2">
    <source>
        <dbReference type="Proteomes" id="UP001303889"/>
    </source>
</evidence>
<organism evidence="1 2">
    <name type="scientific">Staphylotrichum tortipilum</name>
    <dbReference type="NCBI Taxonomy" id="2831512"/>
    <lineage>
        <taxon>Eukaryota</taxon>
        <taxon>Fungi</taxon>
        <taxon>Dikarya</taxon>
        <taxon>Ascomycota</taxon>
        <taxon>Pezizomycotina</taxon>
        <taxon>Sordariomycetes</taxon>
        <taxon>Sordariomycetidae</taxon>
        <taxon>Sordariales</taxon>
        <taxon>Chaetomiaceae</taxon>
        <taxon>Staphylotrichum</taxon>
    </lineage>
</organism>
<accession>A0AAN6MDT1</accession>
<dbReference type="InterPro" id="IPR035994">
    <property type="entry name" value="Nucleoside_phosphorylase_sf"/>
</dbReference>
<reference evidence="1" key="2">
    <citation type="submission" date="2023-05" db="EMBL/GenBank/DDBJ databases">
        <authorList>
            <consortium name="Lawrence Berkeley National Laboratory"/>
            <person name="Steindorff A."/>
            <person name="Hensen N."/>
            <person name="Bonometti L."/>
            <person name="Westerberg I."/>
            <person name="Brannstrom I.O."/>
            <person name="Guillou S."/>
            <person name="Cros-Aarteil S."/>
            <person name="Calhoun S."/>
            <person name="Haridas S."/>
            <person name="Kuo A."/>
            <person name="Mondo S."/>
            <person name="Pangilinan J."/>
            <person name="Riley R."/>
            <person name="Labutti K."/>
            <person name="Andreopoulos B."/>
            <person name="Lipzen A."/>
            <person name="Chen C."/>
            <person name="Yanf M."/>
            <person name="Daum C."/>
            <person name="Ng V."/>
            <person name="Clum A."/>
            <person name="Ohm R."/>
            <person name="Martin F."/>
            <person name="Silar P."/>
            <person name="Natvig D."/>
            <person name="Lalanne C."/>
            <person name="Gautier V."/>
            <person name="Ament-Velasquez S.L."/>
            <person name="Kruys A."/>
            <person name="Hutchinson M.I."/>
            <person name="Powell A.J."/>
            <person name="Barry K."/>
            <person name="Miller A.N."/>
            <person name="Grigoriev I.V."/>
            <person name="Debuchy R."/>
            <person name="Gladieux P."/>
            <person name="Thoren M.H."/>
            <person name="Johannesson H."/>
        </authorList>
    </citation>
    <scope>NUCLEOTIDE SEQUENCE</scope>
    <source>
        <strain evidence="1">CBS 103.79</strain>
    </source>
</reference>
<gene>
    <name evidence="1" type="ORF">C8A05DRAFT_19258</name>
</gene>
<sequence>MPLYLIDTAFNSGIYPNHDAHSPLVHGDYTITWICALPLELAVSRALLDEEHPLLPNQAGDNNIYVLGRID</sequence>
<dbReference type="PANTHER" id="PTHR46082">
    <property type="entry name" value="ATP/GTP-BINDING PROTEIN-RELATED"/>
    <property type="match status" value="1"/>
</dbReference>
<dbReference type="InterPro" id="IPR053137">
    <property type="entry name" value="NLR-like"/>
</dbReference>
<dbReference type="Gene3D" id="3.40.50.1580">
    <property type="entry name" value="Nucleoside phosphorylase domain"/>
    <property type="match status" value="1"/>
</dbReference>
<dbReference type="PANTHER" id="PTHR46082:SF11">
    <property type="entry name" value="AAA+ ATPASE DOMAIN-CONTAINING PROTEIN-RELATED"/>
    <property type="match status" value="1"/>
</dbReference>
<reference evidence="1" key="1">
    <citation type="journal article" date="2023" name="Mol. Phylogenet. Evol.">
        <title>Genome-scale phylogeny and comparative genomics of the fungal order Sordariales.</title>
        <authorList>
            <person name="Hensen N."/>
            <person name="Bonometti L."/>
            <person name="Westerberg I."/>
            <person name="Brannstrom I.O."/>
            <person name="Guillou S."/>
            <person name="Cros-Aarteil S."/>
            <person name="Calhoun S."/>
            <person name="Haridas S."/>
            <person name="Kuo A."/>
            <person name="Mondo S."/>
            <person name="Pangilinan J."/>
            <person name="Riley R."/>
            <person name="LaButti K."/>
            <person name="Andreopoulos B."/>
            <person name="Lipzen A."/>
            <person name="Chen C."/>
            <person name="Yan M."/>
            <person name="Daum C."/>
            <person name="Ng V."/>
            <person name="Clum A."/>
            <person name="Steindorff A."/>
            <person name="Ohm R.A."/>
            <person name="Martin F."/>
            <person name="Silar P."/>
            <person name="Natvig D.O."/>
            <person name="Lalanne C."/>
            <person name="Gautier V."/>
            <person name="Ament-Velasquez S.L."/>
            <person name="Kruys A."/>
            <person name="Hutchinson M.I."/>
            <person name="Powell A.J."/>
            <person name="Barry K."/>
            <person name="Miller A.N."/>
            <person name="Grigoriev I.V."/>
            <person name="Debuchy R."/>
            <person name="Gladieux P."/>
            <person name="Hiltunen Thoren M."/>
            <person name="Johannesson H."/>
        </authorList>
    </citation>
    <scope>NUCLEOTIDE SEQUENCE</scope>
    <source>
        <strain evidence="1">CBS 103.79</strain>
    </source>
</reference>
<dbReference type="EMBL" id="MU856001">
    <property type="protein sequence ID" value="KAK3898103.1"/>
    <property type="molecule type" value="Genomic_DNA"/>
</dbReference>
<evidence type="ECO:0000313" key="1">
    <source>
        <dbReference type="EMBL" id="KAK3898103.1"/>
    </source>
</evidence>
<dbReference type="GO" id="GO:0009116">
    <property type="term" value="P:nucleoside metabolic process"/>
    <property type="evidence" value="ECO:0007669"/>
    <property type="project" value="InterPro"/>
</dbReference>
<dbReference type="GO" id="GO:0003824">
    <property type="term" value="F:catalytic activity"/>
    <property type="evidence" value="ECO:0007669"/>
    <property type="project" value="InterPro"/>
</dbReference>
<dbReference type="Proteomes" id="UP001303889">
    <property type="component" value="Unassembled WGS sequence"/>
</dbReference>
<dbReference type="AlphaFoldDB" id="A0AAN6MDT1"/>
<proteinExistence type="predicted"/>
<keyword evidence="2" id="KW-1185">Reference proteome</keyword>
<comment type="caution">
    <text evidence="1">The sequence shown here is derived from an EMBL/GenBank/DDBJ whole genome shotgun (WGS) entry which is preliminary data.</text>
</comment>